<evidence type="ECO:0000313" key="1">
    <source>
        <dbReference type="EnsemblMetazoa" id="PPA41307.1"/>
    </source>
</evidence>
<dbReference type="EnsemblMetazoa" id="PPA41307.1">
    <property type="protein sequence ID" value="PPA41307.1"/>
    <property type="gene ID" value="WBGene00279676"/>
</dbReference>
<protein>
    <submittedName>
        <fullName evidence="1">Uncharacterized protein</fullName>
    </submittedName>
</protein>
<name>A0A2A6CN26_PRIPA</name>
<organism evidence="1 2">
    <name type="scientific">Pristionchus pacificus</name>
    <name type="common">Parasitic nematode worm</name>
    <dbReference type="NCBI Taxonomy" id="54126"/>
    <lineage>
        <taxon>Eukaryota</taxon>
        <taxon>Metazoa</taxon>
        <taxon>Ecdysozoa</taxon>
        <taxon>Nematoda</taxon>
        <taxon>Chromadorea</taxon>
        <taxon>Rhabditida</taxon>
        <taxon>Rhabditina</taxon>
        <taxon>Diplogasteromorpha</taxon>
        <taxon>Diplogasteroidea</taxon>
        <taxon>Neodiplogasteridae</taxon>
        <taxon>Pristionchus</taxon>
    </lineage>
</organism>
<reference evidence="2" key="1">
    <citation type="journal article" date="2008" name="Nat. Genet.">
        <title>The Pristionchus pacificus genome provides a unique perspective on nematode lifestyle and parasitism.</title>
        <authorList>
            <person name="Dieterich C."/>
            <person name="Clifton S.W."/>
            <person name="Schuster L.N."/>
            <person name="Chinwalla A."/>
            <person name="Delehaunty K."/>
            <person name="Dinkelacker I."/>
            <person name="Fulton L."/>
            <person name="Fulton R."/>
            <person name="Godfrey J."/>
            <person name="Minx P."/>
            <person name="Mitreva M."/>
            <person name="Roeseler W."/>
            <person name="Tian H."/>
            <person name="Witte H."/>
            <person name="Yang S.P."/>
            <person name="Wilson R.K."/>
            <person name="Sommer R.J."/>
        </authorList>
    </citation>
    <scope>NUCLEOTIDE SEQUENCE [LARGE SCALE GENOMIC DNA]</scope>
    <source>
        <strain evidence="2">PS312</strain>
    </source>
</reference>
<accession>A0A2A6CN26</accession>
<proteinExistence type="predicted"/>
<keyword evidence="2" id="KW-1185">Reference proteome</keyword>
<reference evidence="1" key="2">
    <citation type="submission" date="2022-06" db="UniProtKB">
        <authorList>
            <consortium name="EnsemblMetazoa"/>
        </authorList>
    </citation>
    <scope>IDENTIFICATION</scope>
    <source>
        <strain evidence="1">PS312</strain>
    </source>
</reference>
<accession>A0A8R1UXK6</accession>
<sequence length="182" mass="20554">MPSALAVFDYCQTVGVSIALVATIPPAGFVYFKVIFSRKFSARYIFKLIAINGIAFYRILSYVIRVVVSLATFLLNVILCVFVTRERRNIRVTQKKRFNAEKGLVITGVLAYATYMISFVNNLIARYFNVLFCGYAQWIFLGIKSIAPFWCLIAFTPSVRRLFVSRKQASSTTPVKSITLTA</sequence>
<dbReference type="AlphaFoldDB" id="A0A2A6CN26"/>
<dbReference type="Proteomes" id="UP000005239">
    <property type="component" value="Unassembled WGS sequence"/>
</dbReference>
<evidence type="ECO:0000313" key="2">
    <source>
        <dbReference type="Proteomes" id="UP000005239"/>
    </source>
</evidence>
<gene>
    <name evidence="1" type="primary">WBGene00279676</name>
</gene>